<evidence type="ECO:0000313" key="3">
    <source>
        <dbReference type="Proteomes" id="UP001476798"/>
    </source>
</evidence>
<protein>
    <submittedName>
        <fullName evidence="2">Uncharacterized protein</fullName>
    </submittedName>
</protein>
<comment type="caution">
    <text evidence="2">The sequence shown here is derived from an EMBL/GenBank/DDBJ whole genome shotgun (WGS) entry which is preliminary data.</text>
</comment>
<keyword evidence="3" id="KW-1185">Reference proteome</keyword>
<feature type="compositionally biased region" description="Basic and acidic residues" evidence="1">
    <location>
        <begin position="1"/>
        <end position="18"/>
    </location>
</feature>
<reference evidence="2 3" key="1">
    <citation type="submission" date="2021-06" db="EMBL/GenBank/DDBJ databases">
        <authorList>
            <person name="Palmer J.M."/>
        </authorList>
    </citation>
    <scope>NUCLEOTIDE SEQUENCE [LARGE SCALE GENOMIC DNA]</scope>
    <source>
        <strain evidence="2 3">GA_2019</strain>
        <tissue evidence="2">Muscle</tissue>
    </source>
</reference>
<name>A0ABV0MPL8_9TELE</name>
<dbReference type="Proteomes" id="UP001476798">
    <property type="component" value="Unassembled WGS sequence"/>
</dbReference>
<sequence length="106" mass="12225">MLWRALEKTPSRSSHESPFHSYLQPRSFKITSWEHLTIAHLPVHPPTPHAKLKHSHPRITQRERQHCKSLCHSSCQTQPLWVRLTSSNKPSSTSNSKQTSILLCTL</sequence>
<accession>A0ABV0MPL8</accession>
<organism evidence="2 3">
    <name type="scientific">Goodea atripinnis</name>
    <dbReference type="NCBI Taxonomy" id="208336"/>
    <lineage>
        <taxon>Eukaryota</taxon>
        <taxon>Metazoa</taxon>
        <taxon>Chordata</taxon>
        <taxon>Craniata</taxon>
        <taxon>Vertebrata</taxon>
        <taxon>Euteleostomi</taxon>
        <taxon>Actinopterygii</taxon>
        <taxon>Neopterygii</taxon>
        <taxon>Teleostei</taxon>
        <taxon>Neoteleostei</taxon>
        <taxon>Acanthomorphata</taxon>
        <taxon>Ovalentaria</taxon>
        <taxon>Atherinomorphae</taxon>
        <taxon>Cyprinodontiformes</taxon>
        <taxon>Goodeidae</taxon>
        <taxon>Goodea</taxon>
    </lineage>
</organism>
<evidence type="ECO:0000313" key="2">
    <source>
        <dbReference type="EMBL" id="MEQ2161044.1"/>
    </source>
</evidence>
<gene>
    <name evidence="2" type="ORF">GOODEAATRI_005621</name>
</gene>
<dbReference type="EMBL" id="JAHRIO010010254">
    <property type="protein sequence ID" value="MEQ2161044.1"/>
    <property type="molecule type" value="Genomic_DNA"/>
</dbReference>
<evidence type="ECO:0000256" key="1">
    <source>
        <dbReference type="SAM" id="MobiDB-lite"/>
    </source>
</evidence>
<proteinExistence type="predicted"/>
<feature type="region of interest" description="Disordered" evidence="1">
    <location>
        <begin position="1"/>
        <end position="20"/>
    </location>
</feature>